<proteinExistence type="predicted"/>
<evidence type="ECO:0000256" key="1">
    <source>
        <dbReference type="SAM" id="MobiDB-lite"/>
    </source>
</evidence>
<accession>A0ABW7WFC9</accession>
<evidence type="ECO:0000313" key="3">
    <source>
        <dbReference type="Proteomes" id="UP001611450"/>
    </source>
</evidence>
<feature type="region of interest" description="Disordered" evidence="1">
    <location>
        <begin position="1"/>
        <end position="50"/>
    </location>
</feature>
<dbReference type="RefSeq" id="WP_396947641.1">
    <property type="nucleotide sequence ID" value="NZ_JBIRXV010000002.1"/>
</dbReference>
<feature type="compositionally biased region" description="Basic and acidic residues" evidence="1">
    <location>
        <begin position="18"/>
        <end position="31"/>
    </location>
</feature>
<comment type="caution">
    <text evidence="2">The sequence shown here is derived from an EMBL/GenBank/DDBJ whole genome shotgun (WGS) entry which is preliminary data.</text>
</comment>
<name>A0ABW7WFC9_9NOCA</name>
<keyword evidence="3" id="KW-1185">Reference proteome</keyword>
<gene>
    <name evidence="2" type="ORF">ACH47G_14505</name>
</gene>
<dbReference type="EMBL" id="JBIRXV010000002">
    <property type="protein sequence ID" value="MFI2321693.1"/>
    <property type="molecule type" value="Genomic_DNA"/>
</dbReference>
<evidence type="ECO:0000313" key="2">
    <source>
        <dbReference type="EMBL" id="MFI2321693.1"/>
    </source>
</evidence>
<dbReference type="Proteomes" id="UP001611450">
    <property type="component" value="Unassembled WGS sequence"/>
</dbReference>
<organism evidence="2 3">
    <name type="scientific">Nocardia beijingensis</name>
    <dbReference type="NCBI Taxonomy" id="95162"/>
    <lineage>
        <taxon>Bacteria</taxon>
        <taxon>Bacillati</taxon>
        <taxon>Actinomycetota</taxon>
        <taxon>Actinomycetes</taxon>
        <taxon>Mycobacteriales</taxon>
        <taxon>Nocardiaceae</taxon>
        <taxon>Nocardia</taxon>
    </lineage>
</organism>
<sequence>MNQPYDTTDDEGSPETRAASEKDTTEGRSENSGKLAGPGPGSGRDEDPDT</sequence>
<protein>
    <submittedName>
        <fullName evidence="2">Uncharacterized protein</fullName>
    </submittedName>
</protein>
<reference evidence="2 3" key="1">
    <citation type="submission" date="2024-10" db="EMBL/GenBank/DDBJ databases">
        <title>The Natural Products Discovery Center: Release of the First 8490 Sequenced Strains for Exploring Actinobacteria Biosynthetic Diversity.</title>
        <authorList>
            <person name="Kalkreuter E."/>
            <person name="Kautsar S.A."/>
            <person name="Yang D."/>
            <person name="Bader C.D."/>
            <person name="Teijaro C.N."/>
            <person name="Fluegel L."/>
            <person name="Davis C.M."/>
            <person name="Simpson J.R."/>
            <person name="Lauterbach L."/>
            <person name="Steele A.D."/>
            <person name="Gui C."/>
            <person name="Meng S."/>
            <person name="Li G."/>
            <person name="Viehrig K."/>
            <person name="Ye F."/>
            <person name="Su P."/>
            <person name="Kiefer A.F."/>
            <person name="Nichols A."/>
            <person name="Cepeda A.J."/>
            <person name="Yan W."/>
            <person name="Fan B."/>
            <person name="Jiang Y."/>
            <person name="Adhikari A."/>
            <person name="Zheng C.-J."/>
            <person name="Schuster L."/>
            <person name="Cowan T.M."/>
            <person name="Smanski M.J."/>
            <person name="Chevrette M.G."/>
            <person name="De Carvalho L.P.S."/>
            <person name="Shen B."/>
        </authorList>
    </citation>
    <scope>NUCLEOTIDE SEQUENCE [LARGE SCALE GENOMIC DNA]</scope>
    <source>
        <strain evidence="2 3">NPDC019626</strain>
    </source>
</reference>